<dbReference type="KEGG" id="asau:88172819"/>
<reference evidence="2 3" key="1">
    <citation type="submission" date="2023-10" db="EMBL/GenBank/DDBJ databases">
        <title>Draft Genome Sequence of Candida saopaulonensis from a very Premature Infant with Sepsis.</title>
        <authorList>
            <person name="Ning Y."/>
            <person name="Dai R."/>
            <person name="Xiao M."/>
            <person name="Xu Y."/>
            <person name="Yan Q."/>
            <person name="Zhang L."/>
        </authorList>
    </citation>
    <scope>NUCLEOTIDE SEQUENCE [LARGE SCALE GENOMIC DNA]</scope>
    <source>
        <strain evidence="2 3">19XY460</strain>
    </source>
</reference>
<evidence type="ECO:0000313" key="2">
    <source>
        <dbReference type="EMBL" id="WPK24480.1"/>
    </source>
</evidence>
<evidence type="ECO:0008006" key="4">
    <source>
        <dbReference type="Google" id="ProtNLM"/>
    </source>
</evidence>
<dbReference type="GO" id="GO:0003676">
    <property type="term" value="F:nucleic acid binding"/>
    <property type="evidence" value="ECO:0007669"/>
    <property type="project" value="InterPro"/>
</dbReference>
<feature type="compositionally biased region" description="Acidic residues" evidence="1">
    <location>
        <begin position="413"/>
        <end position="425"/>
    </location>
</feature>
<protein>
    <recommendedName>
        <fullName evidence="4">RRM domain-containing protein</fullName>
    </recommendedName>
</protein>
<dbReference type="InterPro" id="IPR035979">
    <property type="entry name" value="RBD_domain_sf"/>
</dbReference>
<feature type="compositionally biased region" description="Basic and acidic residues" evidence="1">
    <location>
        <begin position="561"/>
        <end position="571"/>
    </location>
</feature>
<name>A0AAX4H9V8_9ASCO</name>
<feature type="compositionally biased region" description="Acidic residues" evidence="1">
    <location>
        <begin position="487"/>
        <end position="542"/>
    </location>
</feature>
<organism evidence="2 3">
    <name type="scientific">Australozyma saopauloensis</name>
    <dbReference type="NCBI Taxonomy" id="291208"/>
    <lineage>
        <taxon>Eukaryota</taxon>
        <taxon>Fungi</taxon>
        <taxon>Dikarya</taxon>
        <taxon>Ascomycota</taxon>
        <taxon>Saccharomycotina</taxon>
        <taxon>Pichiomycetes</taxon>
        <taxon>Metschnikowiaceae</taxon>
        <taxon>Australozyma</taxon>
    </lineage>
</organism>
<feature type="compositionally biased region" description="Acidic residues" evidence="1">
    <location>
        <begin position="574"/>
        <end position="586"/>
    </location>
</feature>
<dbReference type="EMBL" id="CP138895">
    <property type="protein sequence ID" value="WPK24480.1"/>
    <property type="molecule type" value="Genomic_DNA"/>
</dbReference>
<feature type="compositionally biased region" description="Basic and acidic residues" evidence="1">
    <location>
        <begin position="439"/>
        <end position="457"/>
    </location>
</feature>
<feature type="compositionally biased region" description="Polar residues" evidence="1">
    <location>
        <begin position="550"/>
        <end position="559"/>
    </location>
</feature>
<dbReference type="AlphaFoldDB" id="A0AAX4H9V8"/>
<feature type="region of interest" description="Disordered" evidence="1">
    <location>
        <begin position="397"/>
        <end position="586"/>
    </location>
</feature>
<dbReference type="RefSeq" id="XP_062876863.1">
    <property type="nucleotide sequence ID" value="XM_063020793.1"/>
</dbReference>
<sequence length="704" mass="79368">MSDARTRRRLHIGNISPQLAEKEAMLTTRLLKFGDIVKPLELHTKPVNDFFFAFADMDLTDKEFEKLKAAFHGITFMGRKLTIAVAKPAFEVALQKDLHRPETGKKVLAKHEGIARARELRIAETDTSFGSNSHSRGPLYKTSLIGANNSSMGYRISAHTTNNLSGNTKNDAPSQSLVGMKSYGSTLIPKGPFRQQYAHLSGGGEVVKGRLRKTVRPAAYFARKEQSLRILVNGELKSYKFHKTKLWGVEKNKTARDLTFEYEDGTWKSGDGHAVERVEVKRARVESLGPTRCAISGADAVNYGAESIATTAEVAESSDTTSTEQSKNKTVLAKLFNTFDFDKKVDVEEALEDEEDVSYDSKGRKTVKRFDFETQGTAVNVDSDEEPVGEAGMELVDSYKTSHERPSEFTYYSEDDEGNDMDVDELAQHYTTESIKAQYDGEHQDAESPEKNTKESEGESSLSNSQYESATSNAQVEEEENKSADSELGEEEEESKSEDSELDEEEEENKSEDSELDEEEEENKSEDSELDEKESDSEEEDLIPTFGPAPTSTTENLRSLFSKDTEEKEGLAIELDEEDVDQERLDEEEEERIKLQTQIEVKKKEYQSALQTAQLKQKKDMGLFWTHLDSPFLQQQTQLSKLGSVDERVVLPGEGAEEIGKYDKGENNDDYEAWFWAKRSDANKFCKQRKKDLTRKTNSRKAFI</sequence>
<accession>A0AAX4H9V8</accession>
<proteinExistence type="predicted"/>
<feature type="compositionally biased region" description="Polar residues" evidence="1">
    <location>
        <begin position="459"/>
        <end position="475"/>
    </location>
</feature>
<evidence type="ECO:0000256" key="1">
    <source>
        <dbReference type="SAM" id="MobiDB-lite"/>
    </source>
</evidence>
<keyword evidence="3" id="KW-1185">Reference proteome</keyword>
<dbReference type="Proteomes" id="UP001338582">
    <property type="component" value="Chromosome 2"/>
</dbReference>
<gene>
    <name evidence="2" type="ORF">PUMCH_001754</name>
</gene>
<dbReference type="SUPFAM" id="SSF54928">
    <property type="entry name" value="RNA-binding domain, RBD"/>
    <property type="match status" value="1"/>
</dbReference>
<evidence type="ECO:0000313" key="3">
    <source>
        <dbReference type="Proteomes" id="UP001338582"/>
    </source>
</evidence>
<dbReference type="GeneID" id="88172819"/>